<name>A0A550CCW2_9AGAR</name>
<gene>
    <name evidence="1" type="ORF">BD626DRAFT_497685</name>
</gene>
<keyword evidence="2" id="KW-1185">Reference proteome</keyword>
<accession>A0A550CCW2</accession>
<evidence type="ECO:0000313" key="1">
    <source>
        <dbReference type="EMBL" id="TRM62526.1"/>
    </source>
</evidence>
<sequence length="218" mass="23890">MLLGACVTSRVSISGLCVLPQWSQAHDPSFAPPLGRRLHLARYAAAENECARPRSAGLGPCNILARNHYAPAPATCIHVLLLPHRIRGPCPDPLYVPRSPQAIVLRIHRPRNRMSSAVVCCPRARACRAGPNQTFDACHRQGEHGPASNAPQDKGVLHYLLVQDVLFLVQWSRSRGVPIQQDDHAGASAHRCGGSRDAIWQARETSRLEMSPMPFLNT</sequence>
<organism evidence="1 2">
    <name type="scientific">Schizophyllum amplum</name>
    <dbReference type="NCBI Taxonomy" id="97359"/>
    <lineage>
        <taxon>Eukaryota</taxon>
        <taxon>Fungi</taxon>
        <taxon>Dikarya</taxon>
        <taxon>Basidiomycota</taxon>
        <taxon>Agaricomycotina</taxon>
        <taxon>Agaricomycetes</taxon>
        <taxon>Agaricomycetidae</taxon>
        <taxon>Agaricales</taxon>
        <taxon>Schizophyllaceae</taxon>
        <taxon>Schizophyllum</taxon>
    </lineage>
</organism>
<protein>
    <submittedName>
        <fullName evidence="1">Uncharacterized protein</fullName>
    </submittedName>
</protein>
<reference evidence="1 2" key="1">
    <citation type="journal article" date="2019" name="New Phytol.">
        <title>Comparative genomics reveals unique wood-decay strategies and fruiting body development in the Schizophyllaceae.</title>
        <authorList>
            <person name="Almasi E."/>
            <person name="Sahu N."/>
            <person name="Krizsan K."/>
            <person name="Balint B."/>
            <person name="Kovacs G.M."/>
            <person name="Kiss B."/>
            <person name="Cseklye J."/>
            <person name="Drula E."/>
            <person name="Henrissat B."/>
            <person name="Nagy I."/>
            <person name="Chovatia M."/>
            <person name="Adam C."/>
            <person name="LaButti K."/>
            <person name="Lipzen A."/>
            <person name="Riley R."/>
            <person name="Grigoriev I.V."/>
            <person name="Nagy L.G."/>
        </authorList>
    </citation>
    <scope>NUCLEOTIDE SEQUENCE [LARGE SCALE GENOMIC DNA]</scope>
    <source>
        <strain evidence="1 2">NL-1724</strain>
    </source>
</reference>
<proteinExistence type="predicted"/>
<dbReference type="EMBL" id="VDMD01000012">
    <property type="protein sequence ID" value="TRM62526.1"/>
    <property type="molecule type" value="Genomic_DNA"/>
</dbReference>
<dbReference type="AlphaFoldDB" id="A0A550CCW2"/>
<evidence type="ECO:0000313" key="2">
    <source>
        <dbReference type="Proteomes" id="UP000320762"/>
    </source>
</evidence>
<dbReference type="Proteomes" id="UP000320762">
    <property type="component" value="Unassembled WGS sequence"/>
</dbReference>
<comment type="caution">
    <text evidence="1">The sequence shown here is derived from an EMBL/GenBank/DDBJ whole genome shotgun (WGS) entry which is preliminary data.</text>
</comment>